<dbReference type="InterPro" id="IPR006016">
    <property type="entry name" value="UspA"/>
</dbReference>
<evidence type="ECO:0000313" key="2">
    <source>
        <dbReference type="EMBL" id="RIV87644.1"/>
    </source>
</evidence>
<dbReference type="SUPFAM" id="SSF52402">
    <property type="entry name" value="Adenine nucleotide alpha hydrolases-like"/>
    <property type="match status" value="2"/>
</dbReference>
<evidence type="ECO:0000313" key="3">
    <source>
        <dbReference type="Proteomes" id="UP000286576"/>
    </source>
</evidence>
<keyword evidence="3" id="KW-1185">Reference proteome</keyword>
<dbReference type="CDD" id="cd00293">
    <property type="entry name" value="USP-like"/>
    <property type="match status" value="1"/>
</dbReference>
<dbReference type="EMBL" id="QXFL01000002">
    <property type="protein sequence ID" value="RIV87644.1"/>
    <property type="molecule type" value="Genomic_DNA"/>
</dbReference>
<feature type="domain" description="UspA" evidence="1">
    <location>
        <begin position="82"/>
        <end position="200"/>
    </location>
</feature>
<protein>
    <submittedName>
        <fullName evidence="2">Universal stress protein</fullName>
    </submittedName>
</protein>
<name>A0A418NUL2_9SPHN</name>
<dbReference type="Proteomes" id="UP000286576">
    <property type="component" value="Unassembled WGS sequence"/>
</dbReference>
<organism evidence="2 3">
    <name type="scientific">Aurantiacibacter zhengii</name>
    <dbReference type="NCBI Taxonomy" id="2307003"/>
    <lineage>
        <taxon>Bacteria</taxon>
        <taxon>Pseudomonadati</taxon>
        <taxon>Pseudomonadota</taxon>
        <taxon>Alphaproteobacteria</taxon>
        <taxon>Sphingomonadales</taxon>
        <taxon>Erythrobacteraceae</taxon>
        <taxon>Aurantiacibacter</taxon>
    </lineage>
</organism>
<dbReference type="Pfam" id="PF00582">
    <property type="entry name" value="Usp"/>
    <property type="match status" value="1"/>
</dbReference>
<dbReference type="AlphaFoldDB" id="A0A418NUL2"/>
<proteinExistence type="predicted"/>
<dbReference type="Gene3D" id="3.40.50.12370">
    <property type="match status" value="1"/>
</dbReference>
<comment type="caution">
    <text evidence="2">The sequence shown here is derived from an EMBL/GenBank/DDBJ whole genome shotgun (WGS) entry which is preliminary data.</text>
</comment>
<accession>A0A418NUL2</accession>
<sequence>MREQVEAFRDKVEAELEQEDVRWDWQVAAGNEGQGLARQVALNDLAIVGGSVAGSLAIHCRTPVLVMPDSARSFTADGPAAVCWNGSIEAARALRCAVPLLAGASAVHVLSVGDPLSESEDKLAAIAAADYLARHDIVCEIVELPRGSEPVHELLFHAARARKAAFMVMGAYGQPRIVETLFGGVTKGVLASPAMPVLMAH</sequence>
<gene>
    <name evidence="2" type="ORF">D2V07_04695</name>
</gene>
<reference evidence="2 3" key="1">
    <citation type="submission" date="2018-08" db="EMBL/GenBank/DDBJ databases">
        <title>Erythrobacter zhengii sp.nov., a bacterium isolated from deep-sea sediment.</title>
        <authorList>
            <person name="Fang C."/>
            <person name="Wu Y.-H."/>
            <person name="Sun C."/>
            <person name="Wang H."/>
            <person name="Cheng H."/>
            <person name="Meng F.-X."/>
            <person name="Wang C.-S."/>
            <person name="Xu X.-W."/>
        </authorList>
    </citation>
    <scope>NUCLEOTIDE SEQUENCE [LARGE SCALE GENOMIC DNA]</scope>
    <source>
        <strain evidence="2 3">V18</strain>
    </source>
</reference>
<evidence type="ECO:0000259" key="1">
    <source>
        <dbReference type="Pfam" id="PF00582"/>
    </source>
</evidence>